<dbReference type="EMBL" id="BLAX01000001">
    <property type="protein sequence ID" value="GET33563.1"/>
    <property type="molecule type" value="Genomic_DNA"/>
</dbReference>
<protein>
    <recommendedName>
        <fullName evidence="1">Isochorismatase-like domain-containing protein</fullName>
    </recommendedName>
</protein>
<gene>
    <name evidence="2" type="ORF">PbJCM13498_24260</name>
</gene>
<evidence type="ECO:0000313" key="2">
    <source>
        <dbReference type="EMBL" id="GET33563.1"/>
    </source>
</evidence>
<dbReference type="SUPFAM" id="SSF52499">
    <property type="entry name" value="Isochorismatase-like hydrolases"/>
    <property type="match status" value="1"/>
</dbReference>
<keyword evidence="3" id="KW-1185">Reference proteome</keyword>
<dbReference type="InterPro" id="IPR036380">
    <property type="entry name" value="Isochorismatase-like_sf"/>
</dbReference>
<reference evidence="2 3" key="1">
    <citation type="submission" date="2019-10" db="EMBL/GenBank/DDBJ databases">
        <title>Prolixibacter strains distinguished by the presence of nitrate reductase genes were adept at nitrate-dependent anaerobic corrosion of metallic iron and carbon steel.</title>
        <authorList>
            <person name="Iino T."/>
            <person name="Shono N."/>
            <person name="Ito K."/>
            <person name="Nakamura R."/>
            <person name="Sueoka K."/>
            <person name="Harayama S."/>
            <person name="Ohkuma M."/>
        </authorList>
    </citation>
    <scope>NUCLEOTIDE SEQUENCE [LARGE SCALE GENOMIC DNA]</scope>
    <source>
        <strain evidence="2 3">JCM 13498</strain>
    </source>
</reference>
<dbReference type="InterPro" id="IPR000868">
    <property type="entry name" value="Isochorismatase-like_dom"/>
</dbReference>
<dbReference type="OrthoDB" id="9791276at2"/>
<accession>A0A5M4B176</accession>
<dbReference type="Gene3D" id="3.40.50.850">
    <property type="entry name" value="Isochorismatase-like"/>
    <property type="match status" value="1"/>
</dbReference>
<evidence type="ECO:0000259" key="1">
    <source>
        <dbReference type="Pfam" id="PF00857"/>
    </source>
</evidence>
<feature type="domain" description="Isochorismatase-like" evidence="1">
    <location>
        <begin position="11"/>
        <end position="182"/>
    </location>
</feature>
<evidence type="ECO:0000313" key="3">
    <source>
        <dbReference type="Proteomes" id="UP000391834"/>
    </source>
</evidence>
<dbReference type="Proteomes" id="UP000391834">
    <property type="component" value="Unassembled WGS sequence"/>
</dbReference>
<dbReference type="RefSeq" id="WP_025864134.1">
    <property type="nucleotide sequence ID" value="NZ_BLAX01000001.1"/>
</dbReference>
<name>A0A5M4B176_9BACT</name>
<organism evidence="2 3">
    <name type="scientific">Prolixibacter bellariivorans</name>
    <dbReference type="NCBI Taxonomy" id="314319"/>
    <lineage>
        <taxon>Bacteria</taxon>
        <taxon>Pseudomonadati</taxon>
        <taxon>Bacteroidota</taxon>
        <taxon>Bacteroidia</taxon>
        <taxon>Marinilabiliales</taxon>
        <taxon>Prolixibacteraceae</taxon>
        <taxon>Prolixibacter</taxon>
    </lineage>
</organism>
<dbReference type="Pfam" id="PF00857">
    <property type="entry name" value="Isochorismatase"/>
    <property type="match status" value="1"/>
</dbReference>
<comment type="caution">
    <text evidence="2">The sequence shown here is derived from an EMBL/GenBank/DDBJ whole genome shotgun (WGS) entry which is preliminary data.</text>
</comment>
<proteinExistence type="predicted"/>
<dbReference type="AlphaFoldDB" id="A0A5M4B176"/>
<sequence length="211" mass="24155">MKSPKIIFWNVDTQVDFMEPDGKLYVQGAEEIRPILGKITRFASDNNIRVVNTADYHLVNSAELSNSPDFVNTFPPHCMAETKGAMYISETDPERPLIIDWNQELMLDSRLDNPERFRNVLIRKDAFDVFAGNPYTERVLDIIQPDRIFVYGVTTNVCVDQAVTGLAERGKEVFVFSDAIKELPNIPLPFEKWKTLGVMMIPFNDVEKYMG</sequence>